<dbReference type="GO" id="GO:0003723">
    <property type="term" value="F:RNA binding"/>
    <property type="evidence" value="ECO:0007669"/>
    <property type="project" value="UniProtKB-UniRule"/>
</dbReference>
<evidence type="ECO:0000259" key="6">
    <source>
        <dbReference type="SMART" id="SM00650"/>
    </source>
</evidence>
<evidence type="ECO:0000256" key="4">
    <source>
        <dbReference type="ARBA" id="ARBA00022884"/>
    </source>
</evidence>
<dbReference type="InterPro" id="IPR020598">
    <property type="entry name" value="rRNA_Ade_methylase_Trfase_N"/>
</dbReference>
<evidence type="ECO:0000313" key="7">
    <source>
        <dbReference type="EMBL" id="KKQ84727.1"/>
    </source>
</evidence>
<keyword evidence="1 5" id="KW-0489">Methyltransferase</keyword>
<dbReference type="CDD" id="cd02440">
    <property type="entry name" value="AdoMet_MTases"/>
    <property type="match status" value="1"/>
</dbReference>
<feature type="binding site" evidence="5">
    <location>
        <position position="86"/>
    </location>
    <ligand>
        <name>S-adenosyl-L-methionine</name>
        <dbReference type="ChEBI" id="CHEBI:59789"/>
    </ligand>
</feature>
<evidence type="ECO:0000256" key="2">
    <source>
        <dbReference type="ARBA" id="ARBA00022679"/>
    </source>
</evidence>
<dbReference type="SUPFAM" id="SSF53335">
    <property type="entry name" value="S-adenosyl-L-methionine-dependent methyltransferases"/>
    <property type="match status" value="1"/>
</dbReference>
<name>A0A0G0L155_9BACT</name>
<dbReference type="PROSITE" id="PS01131">
    <property type="entry name" value="RRNA_A_DIMETH"/>
    <property type="match status" value="1"/>
</dbReference>
<dbReference type="InterPro" id="IPR029063">
    <property type="entry name" value="SAM-dependent_MTases_sf"/>
</dbReference>
<evidence type="ECO:0000256" key="1">
    <source>
        <dbReference type="ARBA" id="ARBA00022603"/>
    </source>
</evidence>
<proteinExistence type="inferred from homology"/>
<evidence type="ECO:0000256" key="3">
    <source>
        <dbReference type="ARBA" id="ARBA00022691"/>
    </source>
</evidence>
<dbReference type="InterPro" id="IPR001737">
    <property type="entry name" value="KsgA/Erm"/>
</dbReference>
<comment type="similarity">
    <text evidence="5">Belongs to the class I-like SAM-binding methyltransferase superfamily. rRNA adenine N(6)-methyltransferase family.</text>
</comment>
<comment type="caution">
    <text evidence="7">The sequence shown here is derived from an EMBL/GenBank/DDBJ whole genome shotgun (WGS) entry which is preliminary data.</text>
</comment>
<feature type="binding site" evidence="5">
    <location>
        <position position="15"/>
    </location>
    <ligand>
        <name>S-adenosyl-L-methionine</name>
        <dbReference type="ChEBI" id="CHEBI:59789"/>
    </ligand>
</feature>
<dbReference type="InterPro" id="IPR020596">
    <property type="entry name" value="rRNA_Ade_Mease_Trfase_CS"/>
</dbReference>
<keyword evidence="3 5" id="KW-0949">S-adenosyl-L-methionine</keyword>
<evidence type="ECO:0000256" key="5">
    <source>
        <dbReference type="PROSITE-ProRule" id="PRU01026"/>
    </source>
</evidence>
<feature type="binding site" evidence="5">
    <location>
        <position position="13"/>
    </location>
    <ligand>
        <name>S-adenosyl-L-methionine</name>
        <dbReference type="ChEBI" id="CHEBI:59789"/>
    </ligand>
</feature>
<dbReference type="AlphaFoldDB" id="A0A0G0L155"/>
<dbReference type="Pfam" id="PF00398">
    <property type="entry name" value="RrnaAD"/>
    <property type="match status" value="1"/>
</dbReference>
<sequence length="267" mass="31617">MLYKVRRRLYSQNFLRDPKLVEKLIRNSSIGKSDTVLEIGPGKGIITRELVKTSGKVIAVELDRKLFLHLNKKFRNIKNLKLVQGDFLRFNLPQSSYKVFANIPFNITSQVIRKLSSDNNFSEAYLIVQKEAAKRFIGKPLDDKNSMVSVLLKPWFEIEVYRQFKNSDFIPNPHVDIFMIRIIKRKNPLVEIANKNLYRDYIICNYSKLKIADLDIKKVFRLFKRFFNRASPDERRKVSMKAQEFLTHQKNFHRKNAFTLEKSNLWL</sequence>
<dbReference type="Gene3D" id="1.10.8.100">
    <property type="entry name" value="Ribosomal RNA adenine dimethylase-like, domain 2"/>
    <property type="match status" value="1"/>
</dbReference>
<accession>A0A0G0L155</accession>
<organism evidence="7 8">
    <name type="scientific">Candidatus Woesebacteria bacterium GW2011_GWB1_38_8</name>
    <dbReference type="NCBI Taxonomy" id="1618570"/>
    <lineage>
        <taxon>Bacteria</taxon>
        <taxon>Candidatus Woeseibacteriota</taxon>
    </lineage>
</organism>
<dbReference type="PANTHER" id="PTHR11727:SF7">
    <property type="entry name" value="DIMETHYLADENOSINE TRANSFERASE-RELATED"/>
    <property type="match status" value="1"/>
</dbReference>
<gene>
    <name evidence="7" type="ORF">UT08_C0014G0019</name>
</gene>
<feature type="binding site" evidence="5">
    <location>
        <position position="61"/>
    </location>
    <ligand>
        <name>S-adenosyl-L-methionine</name>
        <dbReference type="ChEBI" id="CHEBI:59789"/>
    </ligand>
</feature>
<evidence type="ECO:0000313" key="8">
    <source>
        <dbReference type="Proteomes" id="UP000034081"/>
    </source>
</evidence>
<dbReference type="Proteomes" id="UP000034081">
    <property type="component" value="Unassembled WGS sequence"/>
</dbReference>
<dbReference type="PANTHER" id="PTHR11727">
    <property type="entry name" value="DIMETHYLADENOSINE TRANSFERASE"/>
    <property type="match status" value="1"/>
</dbReference>
<protein>
    <submittedName>
        <fullName evidence="7">rRNA (Adenine-N(6)-)-methyltransferase</fullName>
    </submittedName>
</protein>
<feature type="domain" description="Ribosomal RNA adenine methylase transferase N-terminal" evidence="6">
    <location>
        <begin position="20"/>
        <end position="186"/>
    </location>
</feature>
<dbReference type="EMBL" id="LBVL01000014">
    <property type="protein sequence ID" value="KKQ84727.1"/>
    <property type="molecule type" value="Genomic_DNA"/>
</dbReference>
<dbReference type="GO" id="GO:0000179">
    <property type="term" value="F:rRNA (adenine-N6,N6-)-dimethyltransferase activity"/>
    <property type="evidence" value="ECO:0007669"/>
    <property type="project" value="UniProtKB-UniRule"/>
</dbReference>
<feature type="binding site" evidence="5">
    <location>
        <position position="40"/>
    </location>
    <ligand>
        <name>S-adenosyl-L-methionine</name>
        <dbReference type="ChEBI" id="CHEBI:59789"/>
    </ligand>
</feature>
<dbReference type="SMART" id="SM00650">
    <property type="entry name" value="rADc"/>
    <property type="match status" value="1"/>
</dbReference>
<keyword evidence="2 5" id="KW-0808">Transferase</keyword>
<dbReference type="PROSITE" id="PS51689">
    <property type="entry name" value="SAM_RNA_A_N6_MT"/>
    <property type="match status" value="1"/>
</dbReference>
<reference evidence="7 8" key="1">
    <citation type="journal article" date="2015" name="Nature">
        <title>rRNA introns, odd ribosomes, and small enigmatic genomes across a large radiation of phyla.</title>
        <authorList>
            <person name="Brown C.T."/>
            <person name="Hug L.A."/>
            <person name="Thomas B.C."/>
            <person name="Sharon I."/>
            <person name="Castelle C.J."/>
            <person name="Singh A."/>
            <person name="Wilkins M.J."/>
            <person name="Williams K.H."/>
            <person name="Banfield J.F."/>
        </authorList>
    </citation>
    <scope>NUCLEOTIDE SEQUENCE [LARGE SCALE GENOMIC DNA]</scope>
</reference>
<dbReference type="Gene3D" id="3.40.50.150">
    <property type="entry name" value="Vaccinia Virus protein VP39"/>
    <property type="match status" value="1"/>
</dbReference>
<dbReference type="STRING" id="1618570.UT08_C0014G0019"/>
<feature type="binding site" evidence="5">
    <location>
        <position position="102"/>
    </location>
    <ligand>
        <name>S-adenosyl-L-methionine</name>
        <dbReference type="ChEBI" id="CHEBI:59789"/>
    </ligand>
</feature>
<keyword evidence="4 5" id="KW-0694">RNA-binding</keyword>
<dbReference type="InterPro" id="IPR023165">
    <property type="entry name" value="rRNA_Ade_diMease-like_C"/>
</dbReference>